<dbReference type="GO" id="GO:0003700">
    <property type="term" value="F:DNA-binding transcription factor activity"/>
    <property type="evidence" value="ECO:0007669"/>
    <property type="project" value="TreeGrafter"/>
</dbReference>
<dbReference type="EMBL" id="SZYD01000001">
    <property type="protein sequence ID" value="KAD7478842.1"/>
    <property type="molecule type" value="Genomic_DNA"/>
</dbReference>
<dbReference type="Proteomes" id="UP000326396">
    <property type="component" value="Linkage Group LG1"/>
</dbReference>
<gene>
    <name evidence="4" type="ORF">E3N88_01978</name>
</gene>
<comment type="caution">
    <text evidence="4">The sequence shown here is derived from an EMBL/GenBank/DDBJ whole genome shotgun (WGS) entry which is preliminary data.</text>
</comment>
<evidence type="ECO:0000313" key="5">
    <source>
        <dbReference type="Proteomes" id="UP000326396"/>
    </source>
</evidence>
<dbReference type="PROSITE" id="PS50157">
    <property type="entry name" value="ZINC_FINGER_C2H2_2"/>
    <property type="match status" value="1"/>
</dbReference>
<dbReference type="PANTHER" id="PTHR46353:SF23">
    <property type="entry name" value="C2H2 ZINC FINGER-CONTAINING PROTEIN-RELATED"/>
    <property type="match status" value="1"/>
</dbReference>
<dbReference type="AlphaFoldDB" id="A0A5N6Q2Q6"/>
<dbReference type="InterPro" id="IPR013087">
    <property type="entry name" value="Znf_C2H2_type"/>
</dbReference>
<dbReference type="GO" id="GO:0009736">
    <property type="term" value="P:cytokinin-activated signaling pathway"/>
    <property type="evidence" value="ECO:0007669"/>
    <property type="project" value="TreeGrafter"/>
</dbReference>
<dbReference type="GO" id="GO:0009740">
    <property type="term" value="P:gibberellic acid mediated signaling pathway"/>
    <property type="evidence" value="ECO:0007669"/>
    <property type="project" value="TreeGrafter"/>
</dbReference>
<feature type="domain" description="C2H2-type" evidence="3">
    <location>
        <begin position="35"/>
        <end position="62"/>
    </location>
</feature>
<name>A0A5N6Q2Q6_9ASTR</name>
<reference evidence="4 5" key="1">
    <citation type="submission" date="2019-05" db="EMBL/GenBank/DDBJ databases">
        <title>Mikania micrantha, genome provides insights into the molecular mechanism of rapid growth.</title>
        <authorList>
            <person name="Liu B."/>
        </authorList>
    </citation>
    <scope>NUCLEOTIDE SEQUENCE [LARGE SCALE GENOMIC DNA]</scope>
    <source>
        <strain evidence="4">NLD-2019</strain>
        <tissue evidence="4">Leaf</tissue>
    </source>
</reference>
<evidence type="ECO:0000256" key="1">
    <source>
        <dbReference type="PROSITE-ProRule" id="PRU00042"/>
    </source>
</evidence>
<accession>A0A5N6Q2Q6</accession>
<organism evidence="4 5">
    <name type="scientific">Mikania micrantha</name>
    <name type="common">bitter vine</name>
    <dbReference type="NCBI Taxonomy" id="192012"/>
    <lineage>
        <taxon>Eukaryota</taxon>
        <taxon>Viridiplantae</taxon>
        <taxon>Streptophyta</taxon>
        <taxon>Embryophyta</taxon>
        <taxon>Tracheophyta</taxon>
        <taxon>Spermatophyta</taxon>
        <taxon>Magnoliopsida</taxon>
        <taxon>eudicotyledons</taxon>
        <taxon>Gunneridae</taxon>
        <taxon>Pentapetalae</taxon>
        <taxon>asterids</taxon>
        <taxon>campanulids</taxon>
        <taxon>Asterales</taxon>
        <taxon>Asteraceae</taxon>
        <taxon>Asteroideae</taxon>
        <taxon>Heliantheae alliance</taxon>
        <taxon>Eupatorieae</taxon>
        <taxon>Mikania</taxon>
    </lineage>
</organism>
<proteinExistence type="predicted"/>
<keyword evidence="1" id="KW-0479">Metal-binding</keyword>
<dbReference type="GO" id="GO:0008270">
    <property type="term" value="F:zinc ion binding"/>
    <property type="evidence" value="ECO:0007669"/>
    <property type="project" value="UniProtKB-KW"/>
</dbReference>
<keyword evidence="1" id="KW-0862">Zinc</keyword>
<dbReference type="PANTHER" id="PTHR46353">
    <property type="entry name" value="ZINC FINGER PROTEIN 5"/>
    <property type="match status" value="1"/>
</dbReference>
<dbReference type="SUPFAM" id="SSF57667">
    <property type="entry name" value="beta-beta-alpha zinc fingers"/>
    <property type="match status" value="1"/>
</dbReference>
<dbReference type="Gene3D" id="3.30.160.60">
    <property type="entry name" value="Classic Zinc Finger"/>
    <property type="match status" value="1"/>
</dbReference>
<evidence type="ECO:0000313" key="4">
    <source>
        <dbReference type="EMBL" id="KAD7478842.1"/>
    </source>
</evidence>
<dbReference type="InterPro" id="IPR036236">
    <property type="entry name" value="Znf_C2H2_sf"/>
</dbReference>
<feature type="compositionally biased region" description="Low complexity" evidence="2">
    <location>
        <begin position="16"/>
        <end position="25"/>
    </location>
</feature>
<dbReference type="GO" id="GO:0000976">
    <property type="term" value="F:transcription cis-regulatory region binding"/>
    <property type="evidence" value="ECO:0007669"/>
    <property type="project" value="TreeGrafter"/>
</dbReference>
<dbReference type="GO" id="GO:0010090">
    <property type="term" value="P:trichome morphogenesis"/>
    <property type="evidence" value="ECO:0007669"/>
    <property type="project" value="InterPro"/>
</dbReference>
<feature type="region of interest" description="Disordered" evidence="2">
    <location>
        <begin position="1"/>
        <end position="25"/>
    </location>
</feature>
<protein>
    <recommendedName>
        <fullName evidence="3">C2H2-type domain-containing protein</fullName>
    </recommendedName>
</protein>
<keyword evidence="1" id="KW-0863">Zinc-finger</keyword>
<evidence type="ECO:0000256" key="2">
    <source>
        <dbReference type="SAM" id="MobiDB-lite"/>
    </source>
</evidence>
<dbReference type="InterPro" id="IPR044299">
    <property type="entry name" value="GIS3/ZFP5/ZFP6"/>
</dbReference>
<sequence>MKLFGNMISHDQDTQTPSKTRSCSSSSTSVTARKYECNFCNRKFANSQALGGHQNAHKKERQHLKRSQLQLINQNSHGSPVVVPGSTTAAPTWVCIPCHAYPGFHLSDSRGGGSRTPSCTGGVGKSTLTCVGTQPDRAYLVNDGFSDGNSGPGVDGIDLHLSL</sequence>
<dbReference type="PROSITE" id="PS00028">
    <property type="entry name" value="ZINC_FINGER_C2H2_1"/>
    <property type="match status" value="1"/>
</dbReference>
<keyword evidence="5" id="KW-1185">Reference proteome</keyword>
<dbReference type="OrthoDB" id="1736417at2759"/>
<evidence type="ECO:0000259" key="3">
    <source>
        <dbReference type="PROSITE" id="PS50157"/>
    </source>
</evidence>
<dbReference type="GO" id="GO:0005634">
    <property type="term" value="C:nucleus"/>
    <property type="evidence" value="ECO:0007669"/>
    <property type="project" value="TreeGrafter"/>
</dbReference>